<dbReference type="PANTHER" id="PTHR11360">
    <property type="entry name" value="MONOCARBOXYLATE TRANSPORTER"/>
    <property type="match status" value="1"/>
</dbReference>
<gene>
    <name evidence="4" type="ORF">H1R20_g8627</name>
</gene>
<dbReference type="Proteomes" id="UP001140091">
    <property type="component" value="Unassembled WGS sequence"/>
</dbReference>
<feature type="transmembrane region" description="Helical" evidence="3">
    <location>
        <begin position="158"/>
        <end position="183"/>
    </location>
</feature>
<keyword evidence="5" id="KW-1185">Reference proteome</keyword>
<feature type="transmembrane region" description="Helical" evidence="3">
    <location>
        <begin position="272"/>
        <end position="292"/>
    </location>
</feature>
<evidence type="ECO:0000313" key="4">
    <source>
        <dbReference type="EMBL" id="KAJ2928471.1"/>
    </source>
</evidence>
<feature type="non-terminal residue" evidence="4">
    <location>
        <position position="1"/>
    </location>
</feature>
<dbReference type="OrthoDB" id="6499973at2759"/>
<feature type="transmembrane region" description="Helical" evidence="3">
    <location>
        <begin position="109"/>
        <end position="126"/>
    </location>
</feature>
<feature type="transmembrane region" description="Helical" evidence="3">
    <location>
        <begin position="395"/>
        <end position="413"/>
    </location>
</feature>
<dbReference type="AlphaFoldDB" id="A0A9W8J4T4"/>
<evidence type="ECO:0000256" key="1">
    <source>
        <dbReference type="ARBA" id="ARBA00004141"/>
    </source>
</evidence>
<dbReference type="Gene3D" id="1.20.1250.20">
    <property type="entry name" value="MFS general substrate transporter like domains"/>
    <property type="match status" value="1"/>
</dbReference>
<feature type="transmembrane region" description="Helical" evidence="3">
    <location>
        <begin position="231"/>
        <end position="251"/>
    </location>
</feature>
<feature type="transmembrane region" description="Helical" evidence="3">
    <location>
        <begin position="335"/>
        <end position="357"/>
    </location>
</feature>
<evidence type="ECO:0008006" key="6">
    <source>
        <dbReference type="Google" id="ProtNLM"/>
    </source>
</evidence>
<comment type="subcellular location">
    <subcellularLocation>
        <location evidence="1">Membrane</location>
        <topology evidence="1">Multi-pass membrane protein</topology>
    </subcellularLocation>
</comment>
<dbReference type="EMBL" id="JANBPK010000925">
    <property type="protein sequence ID" value="KAJ2928471.1"/>
    <property type="molecule type" value="Genomic_DNA"/>
</dbReference>
<protein>
    <recommendedName>
        <fullName evidence="6">MFS general substrate transporter</fullName>
    </recommendedName>
</protein>
<evidence type="ECO:0000256" key="2">
    <source>
        <dbReference type="ARBA" id="ARBA00006727"/>
    </source>
</evidence>
<keyword evidence="3" id="KW-0472">Membrane</keyword>
<dbReference type="Pfam" id="PF07690">
    <property type="entry name" value="MFS_1"/>
    <property type="match status" value="1"/>
</dbReference>
<sequence length="414" mass="44776">MPSSPSSSVSTPSLVETEAFPSRTSYISKEKEKDDVTICEKGGSTLNCSKSDHESATKDLEQVDVPDGGLRAWLVVVGVFGYTNAYGVYNDYYVRTYLVDKYTSAQISWIGSVQLFLVLSIGLFTGRAFDTGHFYHLMIGGSVLLVFCLFMISITQPVIWQLFILQGVGIGAAIGMMYIPAVGICSHYFRKRRPLAIGIATSGSALGGALHPIMLNHWFHGPLGFRNGVRLSAGLNGGLLLISLFLMKPRLAPTKESKIGTIESFKLFLRDVPYVFTIAGTVFTLAGLYYPIFFVQLNSIKNGINPTLAFYTIAILNGASSIGRIIPNLFVYRYGVFNVLVPCVATASVLVFCTLAVKDAAGTLIFAILYGFFSGAYIGLIAPVINSLSTHDYEIGARLGVCFVFTGLGGLLGM</sequence>
<dbReference type="PANTHER" id="PTHR11360:SF234">
    <property type="entry name" value="MFS-TYPE TRANSPORTER DBAD-RELATED"/>
    <property type="match status" value="1"/>
</dbReference>
<feature type="transmembrane region" description="Helical" evidence="3">
    <location>
        <begin position="70"/>
        <end position="89"/>
    </location>
</feature>
<dbReference type="GO" id="GO:0022857">
    <property type="term" value="F:transmembrane transporter activity"/>
    <property type="evidence" value="ECO:0007669"/>
    <property type="project" value="InterPro"/>
</dbReference>
<comment type="caution">
    <text evidence="4">The sequence shown here is derived from an EMBL/GenBank/DDBJ whole genome shotgun (WGS) entry which is preliminary data.</text>
</comment>
<dbReference type="GO" id="GO:0016020">
    <property type="term" value="C:membrane"/>
    <property type="evidence" value="ECO:0007669"/>
    <property type="project" value="UniProtKB-SubCell"/>
</dbReference>
<comment type="similarity">
    <text evidence="2">Belongs to the major facilitator superfamily. Monocarboxylate porter (TC 2.A.1.13) family.</text>
</comment>
<accession>A0A9W8J4T4</accession>
<feature type="transmembrane region" description="Helical" evidence="3">
    <location>
        <begin position="195"/>
        <end position="219"/>
    </location>
</feature>
<feature type="transmembrane region" description="Helical" evidence="3">
    <location>
        <begin position="133"/>
        <end position="152"/>
    </location>
</feature>
<dbReference type="InterPro" id="IPR036259">
    <property type="entry name" value="MFS_trans_sf"/>
</dbReference>
<dbReference type="SUPFAM" id="SSF103473">
    <property type="entry name" value="MFS general substrate transporter"/>
    <property type="match status" value="1"/>
</dbReference>
<keyword evidence="3" id="KW-0812">Transmembrane</keyword>
<reference evidence="4" key="1">
    <citation type="submission" date="2022-06" db="EMBL/GenBank/DDBJ databases">
        <title>Genome Sequence of Candolleomyces eurysporus.</title>
        <authorList>
            <person name="Buettner E."/>
        </authorList>
    </citation>
    <scope>NUCLEOTIDE SEQUENCE</scope>
    <source>
        <strain evidence="4">VTCC 930004</strain>
    </source>
</reference>
<evidence type="ECO:0000256" key="3">
    <source>
        <dbReference type="SAM" id="Phobius"/>
    </source>
</evidence>
<dbReference type="InterPro" id="IPR050327">
    <property type="entry name" value="Proton-linked_MCT"/>
</dbReference>
<feature type="transmembrane region" description="Helical" evidence="3">
    <location>
        <begin position="304"/>
        <end position="323"/>
    </location>
</feature>
<keyword evidence="3" id="KW-1133">Transmembrane helix</keyword>
<evidence type="ECO:0000313" key="5">
    <source>
        <dbReference type="Proteomes" id="UP001140091"/>
    </source>
</evidence>
<dbReference type="InterPro" id="IPR011701">
    <property type="entry name" value="MFS"/>
</dbReference>
<feature type="transmembrane region" description="Helical" evidence="3">
    <location>
        <begin position="363"/>
        <end position="383"/>
    </location>
</feature>
<proteinExistence type="inferred from homology"/>
<name>A0A9W8J4T4_9AGAR</name>
<organism evidence="4 5">
    <name type="scientific">Candolleomyces eurysporus</name>
    <dbReference type="NCBI Taxonomy" id="2828524"/>
    <lineage>
        <taxon>Eukaryota</taxon>
        <taxon>Fungi</taxon>
        <taxon>Dikarya</taxon>
        <taxon>Basidiomycota</taxon>
        <taxon>Agaricomycotina</taxon>
        <taxon>Agaricomycetes</taxon>
        <taxon>Agaricomycetidae</taxon>
        <taxon>Agaricales</taxon>
        <taxon>Agaricineae</taxon>
        <taxon>Psathyrellaceae</taxon>
        <taxon>Candolleomyces</taxon>
    </lineage>
</organism>